<gene>
    <name evidence="1" type="ORF">ACFFTR_08470</name>
</gene>
<comment type="caution">
    <text evidence="1">The sequence shown here is derived from an EMBL/GenBank/DDBJ whole genome shotgun (WGS) entry which is preliminary data.</text>
</comment>
<dbReference type="SFLD" id="SFLDG01129">
    <property type="entry name" value="C1.5:_HAD__Beta-PGM__Phosphata"/>
    <property type="match status" value="1"/>
</dbReference>
<dbReference type="EMBL" id="JBHMCA010000019">
    <property type="protein sequence ID" value="MFB9443116.1"/>
    <property type="molecule type" value="Genomic_DNA"/>
</dbReference>
<dbReference type="Proteomes" id="UP001589608">
    <property type="component" value="Unassembled WGS sequence"/>
</dbReference>
<dbReference type="Gene3D" id="1.10.150.240">
    <property type="entry name" value="Putative phosphatase, domain 2"/>
    <property type="match status" value="1"/>
</dbReference>
<dbReference type="Gene3D" id="3.40.50.1000">
    <property type="entry name" value="HAD superfamily/HAD-like"/>
    <property type="match status" value="1"/>
</dbReference>
<name>A0ABV5M2Q9_9ACTN</name>
<dbReference type="InterPro" id="IPR051806">
    <property type="entry name" value="HAD-like_SPP"/>
</dbReference>
<dbReference type="InterPro" id="IPR036412">
    <property type="entry name" value="HAD-like_sf"/>
</dbReference>
<keyword evidence="2" id="KW-1185">Reference proteome</keyword>
<sequence>MTQQPPWVNAGRAAAPADVPDGAGFEALIFDWDGTLVDSREVCYRGLAQALDGVGVTLDPGWYWPRQAIASPDLLVLWEQQFGPLPAPIEAIIARCRANVIAAAAQLVVVDTYVQIARAARDRGQRTAIGSNASTDTITAGLTATGLADLFDAVVTWSDVPAGRGKPAPDIFLLAAQRLQTPPGRCLVYEDADAGVAAALAAGMTAYNVRTGRLLHP</sequence>
<dbReference type="PANTHER" id="PTHR43481">
    <property type="entry name" value="FRUCTOSE-1-PHOSPHATE PHOSPHATASE"/>
    <property type="match status" value="1"/>
</dbReference>
<dbReference type="Pfam" id="PF00702">
    <property type="entry name" value="Hydrolase"/>
    <property type="match status" value="1"/>
</dbReference>
<dbReference type="InterPro" id="IPR006439">
    <property type="entry name" value="HAD-SF_hydro_IA"/>
</dbReference>
<dbReference type="PANTHER" id="PTHR43481:SF4">
    <property type="entry name" value="GLYCEROL-1-PHOSPHATE PHOSPHOHYDROLASE 1-RELATED"/>
    <property type="match status" value="1"/>
</dbReference>
<organism evidence="1 2">
    <name type="scientific">Dactylosporangium vinaceum</name>
    <dbReference type="NCBI Taxonomy" id="53362"/>
    <lineage>
        <taxon>Bacteria</taxon>
        <taxon>Bacillati</taxon>
        <taxon>Actinomycetota</taxon>
        <taxon>Actinomycetes</taxon>
        <taxon>Micromonosporales</taxon>
        <taxon>Micromonosporaceae</taxon>
        <taxon>Dactylosporangium</taxon>
    </lineage>
</organism>
<evidence type="ECO:0000313" key="1">
    <source>
        <dbReference type="EMBL" id="MFB9443116.1"/>
    </source>
</evidence>
<dbReference type="NCBIfam" id="TIGR01509">
    <property type="entry name" value="HAD-SF-IA-v3"/>
    <property type="match status" value="1"/>
</dbReference>
<proteinExistence type="predicted"/>
<protein>
    <submittedName>
        <fullName evidence="1">HAD family hydrolase</fullName>
    </submittedName>
</protein>
<dbReference type="SUPFAM" id="SSF56784">
    <property type="entry name" value="HAD-like"/>
    <property type="match status" value="1"/>
</dbReference>
<dbReference type="RefSeq" id="WP_223099611.1">
    <property type="nucleotide sequence ID" value="NZ_CP061913.1"/>
</dbReference>
<accession>A0ABV5M2Q9</accession>
<evidence type="ECO:0000313" key="2">
    <source>
        <dbReference type="Proteomes" id="UP001589608"/>
    </source>
</evidence>
<dbReference type="GO" id="GO:0016787">
    <property type="term" value="F:hydrolase activity"/>
    <property type="evidence" value="ECO:0007669"/>
    <property type="project" value="UniProtKB-KW"/>
</dbReference>
<reference evidence="1 2" key="1">
    <citation type="submission" date="2024-09" db="EMBL/GenBank/DDBJ databases">
        <authorList>
            <person name="Sun Q."/>
            <person name="Mori K."/>
        </authorList>
    </citation>
    <scope>NUCLEOTIDE SEQUENCE [LARGE SCALE GENOMIC DNA]</scope>
    <source>
        <strain evidence="1 2">JCM 3307</strain>
    </source>
</reference>
<dbReference type="InterPro" id="IPR023198">
    <property type="entry name" value="PGP-like_dom2"/>
</dbReference>
<keyword evidence="1" id="KW-0378">Hydrolase</keyword>
<dbReference type="SFLD" id="SFLDS00003">
    <property type="entry name" value="Haloacid_Dehalogenase"/>
    <property type="match status" value="1"/>
</dbReference>
<dbReference type="InterPro" id="IPR023214">
    <property type="entry name" value="HAD_sf"/>
</dbReference>